<name>A0AAV1LGT4_9NEOP</name>
<sequence>MVVMNFRPVYLKRLYHGIVGNVPEIRVLAEMLAVPFNWETSAGYKILLRTISLLQDNSFKQNLSANCKRRKDNGGMQFSTSIETIGVVRMAPLIILRPIFCITSNFLNNVLLIFM</sequence>
<organism evidence="1 2">
    <name type="scientific">Parnassius mnemosyne</name>
    <name type="common">clouded apollo</name>
    <dbReference type="NCBI Taxonomy" id="213953"/>
    <lineage>
        <taxon>Eukaryota</taxon>
        <taxon>Metazoa</taxon>
        <taxon>Ecdysozoa</taxon>
        <taxon>Arthropoda</taxon>
        <taxon>Hexapoda</taxon>
        <taxon>Insecta</taxon>
        <taxon>Pterygota</taxon>
        <taxon>Neoptera</taxon>
        <taxon>Endopterygota</taxon>
        <taxon>Lepidoptera</taxon>
        <taxon>Glossata</taxon>
        <taxon>Ditrysia</taxon>
        <taxon>Papilionoidea</taxon>
        <taxon>Papilionidae</taxon>
        <taxon>Parnassiinae</taxon>
        <taxon>Parnassini</taxon>
        <taxon>Parnassius</taxon>
        <taxon>Driopa</taxon>
    </lineage>
</organism>
<keyword evidence="2" id="KW-1185">Reference proteome</keyword>
<evidence type="ECO:0000313" key="2">
    <source>
        <dbReference type="Proteomes" id="UP001314205"/>
    </source>
</evidence>
<evidence type="ECO:0000313" key="1">
    <source>
        <dbReference type="EMBL" id="CAK1592951.1"/>
    </source>
</evidence>
<comment type="caution">
    <text evidence="1">The sequence shown here is derived from an EMBL/GenBank/DDBJ whole genome shotgun (WGS) entry which is preliminary data.</text>
</comment>
<proteinExistence type="predicted"/>
<protein>
    <submittedName>
        <fullName evidence="1">Uncharacterized protein</fullName>
    </submittedName>
</protein>
<gene>
    <name evidence="1" type="ORF">PARMNEM_LOCUS12814</name>
</gene>
<reference evidence="1 2" key="1">
    <citation type="submission" date="2023-11" db="EMBL/GenBank/DDBJ databases">
        <authorList>
            <person name="Hedman E."/>
            <person name="Englund M."/>
            <person name="Stromberg M."/>
            <person name="Nyberg Akerstrom W."/>
            <person name="Nylinder S."/>
            <person name="Jareborg N."/>
            <person name="Kallberg Y."/>
            <person name="Kronander E."/>
        </authorList>
    </citation>
    <scope>NUCLEOTIDE SEQUENCE [LARGE SCALE GENOMIC DNA]</scope>
</reference>
<dbReference type="AlphaFoldDB" id="A0AAV1LGT4"/>
<dbReference type="EMBL" id="CAVLGL010000088">
    <property type="protein sequence ID" value="CAK1592951.1"/>
    <property type="molecule type" value="Genomic_DNA"/>
</dbReference>
<accession>A0AAV1LGT4</accession>
<dbReference type="Proteomes" id="UP001314205">
    <property type="component" value="Unassembled WGS sequence"/>
</dbReference>